<comment type="caution">
    <text evidence="2">The sequence shown here is derived from an EMBL/GenBank/DDBJ whole genome shotgun (WGS) entry which is preliminary data.</text>
</comment>
<dbReference type="AlphaFoldDB" id="A0A9P1BQZ7"/>
<sequence>MSTALLEAPTCLCVQLERHVHDVTGQAMMSECKINLDTICLVPVFTQQTMAWENVEYQIAALMTHLGTDGAGHYRSALRTRPSLVNATTPAEWLLTDDWTAPVTAWQAPQWMTRRANMFWLIRTDCIHLLQYVRRTMLSDTAENLGTA</sequence>
<accession>A0A9P1BQZ7</accession>
<evidence type="ECO:0000259" key="1">
    <source>
        <dbReference type="PROSITE" id="PS50235"/>
    </source>
</evidence>
<dbReference type="Proteomes" id="UP001152797">
    <property type="component" value="Unassembled WGS sequence"/>
</dbReference>
<dbReference type="InterPro" id="IPR028889">
    <property type="entry name" value="USP"/>
</dbReference>
<evidence type="ECO:0000313" key="3">
    <source>
        <dbReference type="EMBL" id="CAL1131117.1"/>
    </source>
</evidence>
<dbReference type="PROSITE" id="PS50235">
    <property type="entry name" value="USP_3"/>
    <property type="match status" value="1"/>
</dbReference>
<dbReference type="SUPFAM" id="SSF54001">
    <property type="entry name" value="Cysteine proteinases"/>
    <property type="match status" value="1"/>
</dbReference>
<evidence type="ECO:0000313" key="4">
    <source>
        <dbReference type="Proteomes" id="UP001152797"/>
    </source>
</evidence>
<name>A0A9P1BQZ7_9DINO</name>
<reference evidence="2" key="1">
    <citation type="submission" date="2022-10" db="EMBL/GenBank/DDBJ databases">
        <authorList>
            <person name="Chen Y."/>
            <person name="Dougan E. K."/>
            <person name="Chan C."/>
            <person name="Rhodes N."/>
            <person name="Thang M."/>
        </authorList>
    </citation>
    <scope>NUCLEOTIDE SEQUENCE</scope>
</reference>
<dbReference type="InterPro" id="IPR038765">
    <property type="entry name" value="Papain-like_cys_pep_sf"/>
</dbReference>
<evidence type="ECO:0000313" key="2">
    <source>
        <dbReference type="EMBL" id="CAI3977742.1"/>
    </source>
</evidence>
<organism evidence="2">
    <name type="scientific">Cladocopium goreaui</name>
    <dbReference type="NCBI Taxonomy" id="2562237"/>
    <lineage>
        <taxon>Eukaryota</taxon>
        <taxon>Sar</taxon>
        <taxon>Alveolata</taxon>
        <taxon>Dinophyceae</taxon>
        <taxon>Suessiales</taxon>
        <taxon>Symbiodiniaceae</taxon>
        <taxon>Cladocopium</taxon>
    </lineage>
</organism>
<keyword evidence="4" id="KW-1185">Reference proteome</keyword>
<dbReference type="EMBL" id="CAMXCT030000363">
    <property type="protein sequence ID" value="CAL4765054.1"/>
    <property type="molecule type" value="Genomic_DNA"/>
</dbReference>
<dbReference type="EMBL" id="CAMXCT020000363">
    <property type="protein sequence ID" value="CAL1131117.1"/>
    <property type="molecule type" value="Genomic_DNA"/>
</dbReference>
<protein>
    <recommendedName>
        <fullName evidence="1">USP domain-containing protein</fullName>
    </recommendedName>
</protein>
<feature type="domain" description="USP" evidence="1">
    <location>
        <begin position="1"/>
        <end position="135"/>
    </location>
</feature>
<reference evidence="3" key="2">
    <citation type="submission" date="2024-04" db="EMBL/GenBank/DDBJ databases">
        <authorList>
            <person name="Chen Y."/>
            <person name="Shah S."/>
            <person name="Dougan E. K."/>
            <person name="Thang M."/>
            <person name="Chan C."/>
        </authorList>
    </citation>
    <scope>NUCLEOTIDE SEQUENCE [LARGE SCALE GENOMIC DNA]</scope>
</reference>
<dbReference type="EMBL" id="CAMXCT010000363">
    <property type="protein sequence ID" value="CAI3977742.1"/>
    <property type="molecule type" value="Genomic_DNA"/>
</dbReference>
<proteinExistence type="predicted"/>
<gene>
    <name evidence="2" type="ORF">C1SCF055_LOCUS5861</name>
</gene>
<dbReference type="Gene3D" id="3.90.70.10">
    <property type="entry name" value="Cysteine proteinases"/>
    <property type="match status" value="1"/>
</dbReference>